<evidence type="ECO:0000256" key="3">
    <source>
        <dbReference type="ARBA" id="ARBA00026104"/>
    </source>
</evidence>
<evidence type="ECO:0000256" key="8">
    <source>
        <dbReference type="ARBA" id="ARBA00048283"/>
    </source>
</evidence>
<keyword evidence="2" id="KW-0378">Hydrolase</keyword>
<evidence type="ECO:0000313" key="15">
    <source>
        <dbReference type="Proteomes" id="UP000694557"/>
    </source>
</evidence>
<feature type="domain" description="AB hydrolase-1" evidence="13">
    <location>
        <begin position="60"/>
        <end position="272"/>
    </location>
</feature>
<keyword evidence="15" id="KW-1185">Reference proteome</keyword>
<dbReference type="PRINTS" id="PR00111">
    <property type="entry name" value="ABHYDROLASE"/>
</dbReference>
<dbReference type="InterPro" id="IPR029058">
    <property type="entry name" value="AB_hydrolase_fold"/>
</dbReference>
<dbReference type="GO" id="GO:0052689">
    <property type="term" value="F:carboxylic ester hydrolase activity"/>
    <property type="evidence" value="ECO:0007669"/>
    <property type="project" value="TreeGrafter"/>
</dbReference>
<reference evidence="14" key="2">
    <citation type="submission" date="2025-09" db="UniProtKB">
        <authorList>
            <consortium name="Ensembl"/>
        </authorList>
    </citation>
    <scope>IDENTIFICATION</scope>
</reference>
<dbReference type="Ensembl" id="ENSOKIT00005094896.1">
    <property type="protein sequence ID" value="ENSOKIP00005088784.1"/>
    <property type="gene ID" value="ENSOKIG00005038722.1"/>
</dbReference>
<dbReference type="Proteomes" id="UP000694557">
    <property type="component" value="Unassembled WGS sequence"/>
</dbReference>
<comment type="catalytic activity">
    <reaction evidence="6">
        <text>a 1,3-diacyl-sn-glycerol + H2O = a 1-acyl-sn-glycerol + a fatty acid + H(+)</text>
        <dbReference type="Rhea" id="RHEA:38503"/>
        <dbReference type="ChEBI" id="CHEBI:15377"/>
        <dbReference type="ChEBI" id="CHEBI:15378"/>
        <dbReference type="ChEBI" id="CHEBI:28868"/>
        <dbReference type="ChEBI" id="CHEBI:64683"/>
        <dbReference type="ChEBI" id="CHEBI:77272"/>
    </reaction>
</comment>
<comment type="catalytic activity">
    <reaction evidence="9">
        <text>1,2-didecanoylglycerol + H2O = decanoylglycerol + decanoate + H(+)</text>
        <dbReference type="Rhea" id="RHEA:48596"/>
        <dbReference type="ChEBI" id="CHEBI:11152"/>
        <dbReference type="ChEBI" id="CHEBI:15377"/>
        <dbReference type="ChEBI" id="CHEBI:15378"/>
        <dbReference type="ChEBI" id="CHEBI:27689"/>
        <dbReference type="ChEBI" id="CHEBI:90605"/>
    </reaction>
</comment>
<evidence type="ECO:0000256" key="1">
    <source>
        <dbReference type="ARBA" id="ARBA00008645"/>
    </source>
</evidence>
<dbReference type="FunFam" id="3.40.50.1820:FF:000039">
    <property type="entry name" value="Esterase ybfF"/>
    <property type="match status" value="1"/>
</dbReference>
<evidence type="ECO:0000256" key="6">
    <source>
        <dbReference type="ARBA" id="ARBA00043742"/>
    </source>
</evidence>
<name>A0A8C7JWS5_ONCKI</name>
<dbReference type="AlphaFoldDB" id="A0A8C7JWS5"/>
<feature type="transmembrane region" description="Helical" evidence="12">
    <location>
        <begin position="270"/>
        <end position="293"/>
    </location>
</feature>
<sequence>MSVFCRLLSRGLLCGRATCRFVTGQQDFSGGVLRMTRAVGSTSPVNLTYDVFDGTGDGTPLVFLHGLFGSKSNFHSIAKSLVQRTGRKVLTVDARNHGTSTHSTDLTYEAMTNDLTHLLAQLHIGKCVLIGHSMGGKVAMTTALSQPGLVERLVVVDISPAQTTTRTNFHSYIQAMKDVKISSDIPRSTARRMAEDQLRKLVKERSVRQFLLTNLVEQNGHYAWRVNLDAIAAHLDDIMSFPTFETTYEGPTLFLGGASSAYIRYKMSSVIQFLIAVIGVRLFCIISMIWFGVFCFPTLTLLSSIFCLSPSFLALLLSRSAALSLCCSLARSAHSCPPRSALSLLSRPPLSPSSLLLCSLSLSQF</sequence>
<comment type="similarity">
    <text evidence="1">Belongs to the AB hydrolase superfamily.</text>
</comment>
<evidence type="ECO:0000256" key="10">
    <source>
        <dbReference type="ARBA" id="ARBA00048513"/>
    </source>
</evidence>
<dbReference type="Gene3D" id="3.40.50.1820">
    <property type="entry name" value="alpha/beta hydrolase"/>
    <property type="match status" value="1"/>
</dbReference>
<dbReference type="GO" id="GO:0005739">
    <property type="term" value="C:mitochondrion"/>
    <property type="evidence" value="ECO:0007669"/>
    <property type="project" value="TreeGrafter"/>
</dbReference>
<proteinExistence type="inferred from homology"/>
<comment type="catalytic activity">
    <reaction evidence="11">
        <text>1-octadecanoyl-2-(5Z,8Z,11Z,14Z-eicosatetraenoyl)-sn-glycerol + H2O = 2-(5Z,8Z,11Z,14Z-eicosatetraenoyl)-glycerol + octadecanoate + H(+)</text>
        <dbReference type="Rhea" id="RHEA:38507"/>
        <dbReference type="ChEBI" id="CHEBI:15377"/>
        <dbReference type="ChEBI" id="CHEBI:15378"/>
        <dbReference type="ChEBI" id="CHEBI:25629"/>
        <dbReference type="ChEBI" id="CHEBI:52392"/>
        <dbReference type="ChEBI" id="CHEBI:75728"/>
    </reaction>
</comment>
<dbReference type="InterPro" id="IPR000073">
    <property type="entry name" value="AB_hydrolase_1"/>
</dbReference>
<keyword evidence="12" id="KW-0812">Transmembrane</keyword>
<evidence type="ECO:0000259" key="13">
    <source>
        <dbReference type="Pfam" id="PF00561"/>
    </source>
</evidence>
<dbReference type="Pfam" id="PF00561">
    <property type="entry name" value="Abhydrolase_1"/>
    <property type="match status" value="1"/>
</dbReference>
<dbReference type="PANTHER" id="PTHR46118">
    <property type="entry name" value="PROTEIN ABHD11"/>
    <property type="match status" value="1"/>
</dbReference>
<dbReference type="SUPFAM" id="SSF53474">
    <property type="entry name" value="alpha/beta-Hydrolases"/>
    <property type="match status" value="1"/>
</dbReference>
<organism evidence="14 15">
    <name type="scientific">Oncorhynchus kisutch</name>
    <name type="common">Coho salmon</name>
    <name type="synonym">Salmo kisutch</name>
    <dbReference type="NCBI Taxonomy" id="8019"/>
    <lineage>
        <taxon>Eukaryota</taxon>
        <taxon>Metazoa</taxon>
        <taxon>Chordata</taxon>
        <taxon>Craniata</taxon>
        <taxon>Vertebrata</taxon>
        <taxon>Euteleostomi</taxon>
        <taxon>Actinopterygii</taxon>
        <taxon>Neopterygii</taxon>
        <taxon>Teleostei</taxon>
        <taxon>Protacanthopterygii</taxon>
        <taxon>Salmoniformes</taxon>
        <taxon>Salmonidae</taxon>
        <taxon>Salmoninae</taxon>
        <taxon>Oncorhynchus</taxon>
    </lineage>
</organism>
<dbReference type="GeneTree" id="ENSGT00390000015880"/>
<keyword evidence="12" id="KW-1133">Transmembrane helix</keyword>
<dbReference type="PANTHER" id="PTHR46118:SF4">
    <property type="entry name" value="PROTEIN ABHD11"/>
    <property type="match status" value="1"/>
</dbReference>
<evidence type="ECO:0000256" key="2">
    <source>
        <dbReference type="ARBA" id="ARBA00022801"/>
    </source>
</evidence>
<keyword evidence="12" id="KW-0472">Membrane</keyword>
<dbReference type="EC" id="3.1.1.116" evidence="3"/>
<evidence type="ECO:0000256" key="12">
    <source>
        <dbReference type="SAM" id="Phobius"/>
    </source>
</evidence>
<accession>A0A8C7JWS5</accession>
<evidence type="ECO:0000256" key="5">
    <source>
        <dbReference type="ARBA" id="ARBA00043667"/>
    </source>
</evidence>
<evidence type="ECO:0000256" key="7">
    <source>
        <dbReference type="ARBA" id="ARBA00044064"/>
    </source>
</evidence>
<evidence type="ECO:0000256" key="4">
    <source>
        <dbReference type="ARBA" id="ARBA00042703"/>
    </source>
</evidence>
<comment type="catalytic activity">
    <reaction evidence="8">
        <text>1-octadecanoyl-2-(4Z,7Z,10Z,13Z,16Z,19Z-docosahexaenoyl)-sn-glycerol + H2O = 2-(4Z,7Z,10Z,13Z,16Z,19Z-docosahexaenoyl)-glycerol + octadecanoate + H(+)</text>
        <dbReference type="Rhea" id="RHEA:77107"/>
        <dbReference type="ChEBI" id="CHEBI:15377"/>
        <dbReference type="ChEBI" id="CHEBI:15378"/>
        <dbReference type="ChEBI" id="CHEBI:25629"/>
        <dbReference type="ChEBI" id="CHEBI:77129"/>
        <dbReference type="ChEBI" id="CHEBI:186738"/>
    </reaction>
</comment>
<evidence type="ECO:0000313" key="14">
    <source>
        <dbReference type="Ensembl" id="ENSOKIP00005088784.1"/>
    </source>
</evidence>
<feature type="transmembrane region" description="Helical" evidence="12">
    <location>
        <begin position="299"/>
        <end position="317"/>
    </location>
</feature>
<comment type="catalytic activity">
    <reaction evidence="5">
        <text>a 1,2-diacyl-sn-glycerol + H2O = a 2-acylglycerol + a fatty acid + H(+)</text>
        <dbReference type="Rhea" id="RHEA:33275"/>
        <dbReference type="ChEBI" id="CHEBI:15377"/>
        <dbReference type="ChEBI" id="CHEBI:15378"/>
        <dbReference type="ChEBI" id="CHEBI:17389"/>
        <dbReference type="ChEBI" id="CHEBI:17815"/>
        <dbReference type="ChEBI" id="CHEBI:28868"/>
        <dbReference type="EC" id="3.1.1.116"/>
    </reaction>
</comment>
<reference evidence="14" key="1">
    <citation type="submission" date="2025-08" db="UniProtKB">
        <authorList>
            <consortium name="Ensembl"/>
        </authorList>
    </citation>
    <scope>IDENTIFICATION</scope>
</reference>
<comment type="catalytic activity">
    <reaction evidence="10">
        <text>1-octadecanoyl-2-(9Z-octadecenoyl)-sn-glycerol + H2O = 2-(9Z-octadecenoyl)-glycerol + octadecanoate + H(+)</text>
        <dbReference type="Rhea" id="RHEA:77103"/>
        <dbReference type="ChEBI" id="CHEBI:15377"/>
        <dbReference type="ChEBI" id="CHEBI:15378"/>
        <dbReference type="ChEBI" id="CHEBI:25629"/>
        <dbReference type="ChEBI" id="CHEBI:73990"/>
        <dbReference type="ChEBI" id="CHEBI:75468"/>
    </reaction>
</comment>
<evidence type="ECO:0000256" key="9">
    <source>
        <dbReference type="ARBA" id="ARBA00048504"/>
    </source>
</evidence>
<evidence type="ECO:0000256" key="11">
    <source>
        <dbReference type="ARBA" id="ARBA00048919"/>
    </source>
</evidence>
<gene>
    <name evidence="14" type="primary">ABHD11</name>
    <name evidence="14" type="synonym">abhd11</name>
</gene>
<protein>
    <recommendedName>
        <fullName evidence="7">sn-1-specific diacylglycerol lipase ABHD11</fullName>
        <ecNumber evidence="3">3.1.1.116</ecNumber>
    </recommendedName>
    <alternativeName>
        <fullName evidence="4">Alpha/beta hydrolase domain-containing protein 11</fullName>
    </alternativeName>
</protein>